<comment type="subcellular location">
    <subcellularLocation>
        <location evidence="1">Cell membrane</location>
        <topology evidence="1">Multi-pass membrane protein</topology>
    </subcellularLocation>
</comment>
<comment type="cofactor">
    <cofactor evidence="18">
        <name>Mg(2+)</name>
        <dbReference type="ChEBI" id="CHEBI:18420"/>
    </cofactor>
    <text evidence="18">Mn(2+), Zn(2+), Cd(2+) and Co(2+) support activity to lesser extents.</text>
</comment>
<keyword evidence="4" id="KW-0444">Lipid biosynthesis</keyword>
<dbReference type="GO" id="GO:0005524">
    <property type="term" value="F:ATP binding"/>
    <property type="evidence" value="ECO:0007669"/>
    <property type="project" value="UniProtKB-KW"/>
</dbReference>
<evidence type="ECO:0000256" key="6">
    <source>
        <dbReference type="ARBA" id="ARBA00022692"/>
    </source>
</evidence>
<keyword evidence="10 19" id="KW-1133">Transmembrane helix</keyword>
<dbReference type="InterPro" id="IPR000829">
    <property type="entry name" value="DAGK"/>
</dbReference>
<evidence type="ECO:0000256" key="8">
    <source>
        <dbReference type="ARBA" id="ARBA00022777"/>
    </source>
</evidence>
<feature type="binding site" evidence="17">
    <location>
        <position position="88"/>
    </location>
    <ligand>
        <name>ATP</name>
        <dbReference type="ChEBI" id="CHEBI:30616"/>
    </ligand>
</feature>
<evidence type="ECO:0000256" key="12">
    <source>
        <dbReference type="ARBA" id="ARBA00023136"/>
    </source>
</evidence>
<feature type="binding site" evidence="17">
    <location>
        <begin position="106"/>
        <end position="107"/>
    </location>
    <ligand>
        <name>ATP</name>
        <dbReference type="ChEBI" id="CHEBI:30616"/>
    </ligand>
</feature>
<keyword evidence="18" id="KW-0460">Magnesium</keyword>
<feature type="transmembrane region" description="Helical" evidence="19">
    <location>
        <begin position="108"/>
        <end position="129"/>
    </location>
</feature>
<feature type="binding site" evidence="17">
    <location>
        <begin position="97"/>
        <end position="99"/>
    </location>
    <ligand>
        <name>ATP</name>
        <dbReference type="ChEBI" id="CHEBI:30616"/>
    </ligand>
</feature>
<feature type="binding site" evidence="18">
    <location>
        <position position="88"/>
    </location>
    <ligand>
        <name>a divalent metal cation</name>
        <dbReference type="ChEBI" id="CHEBI:60240"/>
    </ligand>
</feature>
<dbReference type="InterPro" id="IPR033717">
    <property type="entry name" value="UDPK"/>
</dbReference>
<keyword evidence="7 17" id="KW-0547">Nucleotide-binding</keyword>
<keyword evidence="13" id="KW-0594">Phospholipid biosynthesis</keyword>
<dbReference type="Gene3D" id="1.10.287.3610">
    <property type="match status" value="1"/>
</dbReference>
<dbReference type="CDD" id="cd14265">
    <property type="entry name" value="UDPK_IM_like"/>
    <property type="match status" value="1"/>
</dbReference>
<dbReference type="Pfam" id="PF01219">
    <property type="entry name" value="DAGK_prokar"/>
    <property type="match status" value="1"/>
</dbReference>
<dbReference type="GO" id="GO:0016301">
    <property type="term" value="F:kinase activity"/>
    <property type="evidence" value="ECO:0007669"/>
    <property type="project" value="UniProtKB-KW"/>
</dbReference>
<dbReference type="GO" id="GO:0008654">
    <property type="term" value="P:phospholipid biosynthetic process"/>
    <property type="evidence" value="ECO:0007669"/>
    <property type="project" value="UniProtKB-KW"/>
</dbReference>
<evidence type="ECO:0000256" key="4">
    <source>
        <dbReference type="ARBA" id="ARBA00022516"/>
    </source>
</evidence>
<evidence type="ECO:0000256" key="9">
    <source>
        <dbReference type="ARBA" id="ARBA00022840"/>
    </source>
</evidence>
<feature type="transmembrane region" description="Helical" evidence="19">
    <location>
        <begin position="45"/>
        <end position="63"/>
    </location>
</feature>
<reference evidence="20" key="2">
    <citation type="journal article" date="2021" name="PeerJ">
        <title>Extensive microbial diversity within the chicken gut microbiome revealed by metagenomics and culture.</title>
        <authorList>
            <person name="Gilroy R."/>
            <person name="Ravi A."/>
            <person name="Getino M."/>
            <person name="Pursley I."/>
            <person name="Horton D.L."/>
            <person name="Alikhan N.F."/>
            <person name="Baker D."/>
            <person name="Gharbi K."/>
            <person name="Hall N."/>
            <person name="Watson M."/>
            <person name="Adriaenssens E.M."/>
            <person name="Foster-Nyarko E."/>
            <person name="Jarju S."/>
            <person name="Secka A."/>
            <person name="Antonio M."/>
            <person name="Oren A."/>
            <person name="Chaudhuri R.R."/>
            <person name="La Ragione R."/>
            <person name="Hildebrand F."/>
            <person name="Pallen M.J."/>
        </authorList>
    </citation>
    <scope>NUCLEOTIDE SEQUENCE</scope>
    <source>
        <strain evidence="20">ChiGjej1B1-2707</strain>
    </source>
</reference>
<proteinExistence type="inferred from homology"/>
<dbReference type="PANTHER" id="PTHR34299:SF1">
    <property type="entry name" value="DIACYLGLYCEROL KINASE"/>
    <property type="match status" value="1"/>
</dbReference>
<protein>
    <submittedName>
        <fullName evidence="20">Diacylglycerol kinase family protein</fullName>
    </submittedName>
</protein>
<sequence>MNRDDRFVRTEESKREGAAFPIWRSFKCAGEGVWAVLARERNMKIHVLVALAAVLLCIVLPVPAWGPPIVAVCIGVVMALECVNTAIEAVVDLVSPEWHELAKRAKDAAAGATLIAALMSVVVAAFVYLPAVVSLLGW</sequence>
<gene>
    <name evidence="20" type="ORF">IAA69_04310</name>
</gene>
<evidence type="ECO:0000256" key="15">
    <source>
        <dbReference type="PIRSR" id="PIRSR600829-1"/>
    </source>
</evidence>
<feature type="binding site" evidence="16">
    <location>
        <position position="15"/>
    </location>
    <ligand>
        <name>substrate</name>
    </ligand>
</feature>
<feature type="binding site" evidence="16">
    <location>
        <position position="81"/>
    </location>
    <ligand>
        <name>substrate</name>
    </ligand>
</feature>
<evidence type="ECO:0000256" key="13">
    <source>
        <dbReference type="ARBA" id="ARBA00023209"/>
    </source>
</evidence>
<evidence type="ECO:0000256" key="17">
    <source>
        <dbReference type="PIRSR" id="PIRSR600829-3"/>
    </source>
</evidence>
<dbReference type="EMBL" id="DVGB01000055">
    <property type="protein sequence ID" value="HIR01466.1"/>
    <property type="molecule type" value="Genomic_DNA"/>
</dbReference>
<keyword evidence="6 19" id="KW-0812">Transmembrane</keyword>
<comment type="similarity">
    <text evidence="2">Belongs to the bacterial diacylglycerol kinase family.</text>
</comment>
<evidence type="ECO:0000256" key="11">
    <source>
        <dbReference type="ARBA" id="ARBA00023098"/>
    </source>
</evidence>
<keyword evidence="12 19" id="KW-0472">Membrane</keyword>
<dbReference type="GO" id="GO:0005886">
    <property type="term" value="C:plasma membrane"/>
    <property type="evidence" value="ECO:0007669"/>
    <property type="project" value="UniProtKB-SubCell"/>
</dbReference>
<name>A0A9D1A236_9ACTN</name>
<evidence type="ECO:0000256" key="19">
    <source>
        <dbReference type="SAM" id="Phobius"/>
    </source>
</evidence>
<keyword evidence="5" id="KW-0808">Transferase</keyword>
<evidence type="ECO:0000256" key="2">
    <source>
        <dbReference type="ARBA" id="ARBA00005967"/>
    </source>
</evidence>
<reference evidence="20" key="1">
    <citation type="submission" date="2020-10" db="EMBL/GenBank/DDBJ databases">
        <authorList>
            <person name="Gilroy R."/>
        </authorList>
    </citation>
    <scope>NUCLEOTIDE SEQUENCE</scope>
    <source>
        <strain evidence="20">ChiGjej1B1-2707</strain>
    </source>
</reference>
<evidence type="ECO:0000256" key="10">
    <source>
        <dbReference type="ARBA" id="ARBA00022989"/>
    </source>
</evidence>
<keyword evidence="9 17" id="KW-0067">ATP-binding</keyword>
<organism evidence="20 21">
    <name type="scientific">Candidatus Aveggerthella stercoripullorum</name>
    <dbReference type="NCBI Taxonomy" id="2840688"/>
    <lineage>
        <taxon>Bacteria</taxon>
        <taxon>Bacillati</taxon>
        <taxon>Actinomycetota</taxon>
        <taxon>Coriobacteriia</taxon>
        <taxon>Eggerthellales</taxon>
        <taxon>Eggerthellaceae</taxon>
        <taxon>Eggerthellaceae incertae sedis</taxon>
        <taxon>Candidatus Aveggerthella</taxon>
    </lineage>
</organism>
<keyword evidence="14" id="KW-1208">Phospholipid metabolism</keyword>
<keyword evidence="11" id="KW-0443">Lipid metabolism</keyword>
<evidence type="ECO:0000313" key="20">
    <source>
        <dbReference type="EMBL" id="HIR01466.1"/>
    </source>
</evidence>
<keyword evidence="18" id="KW-0479">Metal-binding</keyword>
<keyword evidence="3" id="KW-1003">Cell membrane</keyword>
<accession>A0A9D1A236</accession>
<evidence type="ECO:0000256" key="16">
    <source>
        <dbReference type="PIRSR" id="PIRSR600829-2"/>
    </source>
</evidence>
<evidence type="ECO:0000256" key="5">
    <source>
        <dbReference type="ARBA" id="ARBA00022679"/>
    </source>
</evidence>
<comment type="caution">
    <text evidence="20">The sequence shown here is derived from an EMBL/GenBank/DDBJ whole genome shotgun (WGS) entry which is preliminary data.</text>
</comment>
<evidence type="ECO:0000313" key="21">
    <source>
        <dbReference type="Proteomes" id="UP000824261"/>
    </source>
</evidence>
<feature type="binding site" evidence="18">
    <location>
        <position position="40"/>
    </location>
    <ligand>
        <name>a divalent metal cation</name>
        <dbReference type="ChEBI" id="CHEBI:60240"/>
    </ligand>
</feature>
<dbReference type="Proteomes" id="UP000824261">
    <property type="component" value="Unassembled WGS sequence"/>
</dbReference>
<evidence type="ECO:0000256" key="1">
    <source>
        <dbReference type="ARBA" id="ARBA00004651"/>
    </source>
</evidence>
<evidence type="ECO:0000256" key="14">
    <source>
        <dbReference type="ARBA" id="ARBA00023264"/>
    </source>
</evidence>
<dbReference type="GO" id="GO:0046872">
    <property type="term" value="F:metal ion binding"/>
    <property type="evidence" value="ECO:0007669"/>
    <property type="project" value="UniProtKB-KW"/>
</dbReference>
<feature type="binding site" evidence="17">
    <location>
        <position position="40"/>
    </location>
    <ligand>
        <name>ATP</name>
        <dbReference type="ChEBI" id="CHEBI:30616"/>
    </ligand>
</feature>
<evidence type="ECO:0000256" key="7">
    <source>
        <dbReference type="ARBA" id="ARBA00022741"/>
    </source>
</evidence>
<dbReference type="AlphaFoldDB" id="A0A9D1A236"/>
<dbReference type="PANTHER" id="PTHR34299">
    <property type="entry name" value="DIACYLGLYCEROL KINASE"/>
    <property type="match status" value="1"/>
</dbReference>
<evidence type="ECO:0000256" key="18">
    <source>
        <dbReference type="PIRSR" id="PIRSR600829-4"/>
    </source>
</evidence>
<dbReference type="InterPro" id="IPR036945">
    <property type="entry name" value="DAGK_sf"/>
</dbReference>
<feature type="active site" description="Proton acceptor" evidence="15">
    <location>
        <position position="81"/>
    </location>
</feature>
<dbReference type="PROSITE" id="PS01069">
    <property type="entry name" value="DAGK_PROKAR"/>
    <property type="match status" value="1"/>
</dbReference>
<feature type="binding site" evidence="17">
    <location>
        <position position="15"/>
    </location>
    <ligand>
        <name>ATP</name>
        <dbReference type="ChEBI" id="CHEBI:30616"/>
    </ligand>
</feature>
<evidence type="ECO:0000256" key="3">
    <source>
        <dbReference type="ARBA" id="ARBA00022475"/>
    </source>
</evidence>
<keyword evidence="8 20" id="KW-0418">Kinase</keyword>